<name>A0A9D5H2E5_9LILI</name>
<protein>
    <recommendedName>
        <fullName evidence="2">C2 domain-containing protein</fullName>
    </recommendedName>
</protein>
<keyword evidence="4" id="KW-1185">Reference proteome</keyword>
<dbReference type="InterPro" id="IPR000008">
    <property type="entry name" value="C2_dom"/>
</dbReference>
<dbReference type="OrthoDB" id="270970at2759"/>
<feature type="region of interest" description="Disordered" evidence="1">
    <location>
        <begin position="296"/>
        <end position="316"/>
    </location>
</feature>
<evidence type="ECO:0000256" key="1">
    <source>
        <dbReference type="SAM" id="MobiDB-lite"/>
    </source>
</evidence>
<feature type="domain" description="C2" evidence="2">
    <location>
        <begin position="33"/>
        <end position="157"/>
    </location>
</feature>
<dbReference type="SMART" id="SM00239">
    <property type="entry name" value="C2"/>
    <property type="match status" value="1"/>
</dbReference>
<dbReference type="Gene3D" id="2.60.40.150">
    <property type="entry name" value="C2 domain"/>
    <property type="match status" value="1"/>
</dbReference>
<feature type="region of interest" description="Disordered" evidence="1">
    <location>
        <begin position="356"/>
        <end position="393"/>
    </location>
</feature>
<evidence type="ECO:0000313" key="3">
    <source>
        <dbReference type="EMBL" id="KAJ0960649.1"/>
    </source>
</evidence>
<comment type="caution">
    <text evidence="3">The sequence shown here is derived from an EMBL/GenBank/DDBJ whole genome shotgun (WGS) entry which is preliminary data.</text>
</comment>
<dbReference type="Proteomes" id="UP001085076">
    <property type="component" value="Unassembled WGS sequence"/>
</dbReference>
<dbReference type="CDD" id="cd00030">
    <property type="entry name" value="C2"/>
    <property type="match status" value="1"/>
</dbReference>
<reference evidence="3 4" key="1">
    <citation type="journal article" date="2022" name="Hortic Res">
        <title>The genome of Dioscorea zingiberensis sheds light on the biosynthesis, origin and evolution of the medicinally important diosgenin saponins.</title>
        <authorList>
            <person name="Li Y."/>
            <person name="Tan C."/>
            <person name="Li Z."/>
            <person name="Guo J."/>
            <person name="Li S."/>
            <person name="Chen X."/>
            <person name="Wang C."/>
            <person name="Dai X."/>
            <person name="Yang H."/>
            <person name="Song W."/>
            <person name="Hou L."/>
            <person name="Xu J."/>
            <person name="Tong Z."/>
            <person name="Xu A."/>
            <person name="Yuan X."/>
            <person name="Wang W."/>
            <person name="Yang Q."/>
            <person name="Chen L."/>
            <person name="Sun Z."/>
            <person name="Wang K."/>
            <person name="Pan B."/>
            <person name="Chen J."/>
            <person name="Bao Y."/>
            <person name="Liu F."/>
            <person name="Qi X."/>
            <person name="Gang D.R."/>
            <person name="Wen J."/>
            <person name="Li J."/>
        </authorList>
    </citation>
    <scope>NUCLEOTIDE SEQUENCE [LARGE SCALE GENOMIC DNA]</scope>
    <source>
        <strain evidence="3">Dzin_1.0</strain>
    </source>
</reference>
<accession>A0A9D5H2E5</accession>
<sequence length="393" mass="43293">MESCKPFSQSFTTASHMIEPMNSASNLMNHSAKSSSPQSITNVGTPEGFIGYLDVFIHQARNIHNICIYHKQDVYAKLSLTGNPENAVESKIIRSAGGNPVFNENLQLNVQTFDSSLRCEMWMRSAVPNQLEDQLLGFVSAPLSDVIVAKGKLEKEFSLSSNDLFHSPAGFVQLSISYVGSYPDVMAVAPPPTTGFTDTSLPDSENEDTLTSKFAKIEFVDWTVMNENNQMVSELFGIPCTEMDSHTTENLITSENSECPANEEAGIRLVESFSAENSIISVSGIDTPVSCVSVNGSPAISDPNQKEKESETDDTIMQPLINVSVEPEQPDMRNDIVDLYMKAMQESLASMKLPMDIEEDNNNNNNNNNGDSNNSNKSKENGIHPQKRSYRHQ</sequence>
<proteinExistence type="predicted"/>
<dbReference type="AlphaFoldDB" id="A0A9D5H2E5"/>
<dbReference type="PANTHER" id="PTHR31208:SF2">
    <property type="entry name" value="DOMAIN-CONTAINING PROTEIN, PUTATIVE, EXPRESSED-RELATED"/>
    <property type="match status" value="1"/>
</dbReference>
<organism evidence="3 4">
    <name type="scientific">Dioscorea zingiberensis</name>
    <dbReference type="NCBI Taxonomy" id="325984"/>
    <lineage>
        <taxon>Eukaryota</taxon>
        <taxon>Viridiplantae</taxon>
        <taxon>Streptophyta</taxon>
        <taxon>Embryophyta</taxon>
        <taxon>Tracheophyta</taxon>
        <taxon>Spermatophyta</taxon>
        <taxon>Magnoliopsida</taxon>
        <taxon>Liliopsida</taxon>
        <taxon>Dioscoreales</taxon>
        <taxon>Dioscoreaceae</taxon>
        <taxon>Dioscorea</taxon>
    </lineage>
</organism>
<feature type="compositionally biased region" description="Low complexity" evidence="1">
    <location>
        <begin position="362"/>
        <end position="376"/>
    </location>
</feature>
<dbReference type="InterPro" id="IPR035892">
    <property type="entry name" value="C2_domain_sf"/>
</dbReference>
<dbReference type="SUPFAM" id="SSF49562">
    <property type="entry name" value="C2 domain (Calcium/lipid-binding domain, CaLB)"/>
    <property type="match status" value="1"/>
</dbReference>
<dbReference type="EMBL" id="JAGGNH010000067">
    <property type="protein sequence ID" value="KAJ0960649.1"/>
    <property type="molecule type" value="Genomic_DNA"/>
</dbReference>
<dbReference type="Pfam" id="PF00168">
    <property type="entry name" value="C2"/>
    <property type="match status" value="1"/>
</dbReference>
<evidence type="ECO:0000313" key="4">
    <source>
        <dbReference type="Proteomes" id="UP001085076"/>
    </source>
</evidence>
<gene>
    <name evidence="3" type="ORF">J5N97_001477</name>
</gene>
<dbReference type="PROSITE" id="PS50004">
    <property type="entry name" value="C2"/>
    <property type="match status" value="1"/>
</dbReference>
<dbReference type="PANTHER" id="PTHR31208">
    <property type="entry name" value="EXPRESSED PROTEIN"/>
    <property type="match status" value="1"/>
</dbReference>
<evidence type="ECO:0000259" key="2">
    <source>
        <dbReference type="PROSITE" id="PS50004"/>
    </source>
</evidence>